<name>A0A1Z5KI44_FISSO</name>
<evidence type="ECO:0000256" key="1">
    <source>
        <dbReference type="SAM" id="MobiDB-lite"/>
    </source>
</evidence>
<dbReference type="EMBL" id="BDSP01000228">
    <property type="protein sequence ID" value="GAX25618.1"/>
    <property type="molecule type" value="Genomic_DNA"/>
</dbReference>
<gene>
    <name evidence="2" type="ORF">FisN_28Hh097</name>
</gene>
<evidence type="ECO:0000313" key="3">
    <source>
        <dbReference type="Proteomes" id="UP000198406"/>
    </source>
</evidence>
<sequence>MDKLISKIPGPHSAKVLVASTAVIGLLAVPVFRSGDGRQGHSYLSQEKPEAITARSEQMRRERRQKQEQQSE</sequence>
<proteinExistence type="predicted"/>
<feature type="region of interest" description="Disordered" evidence="1">
    <location>
        <begin position="34"/>
        <end position="72"/>
    </location>
</feature>
<organism evidence="2 3">
    <name type="scientific">Fistulifera solaris</name>
    <name type="common">Oleaginous diatom</name>
    <dbReference type="NCBI Taxonomy" id="1519565"/>
    <lineage>
        <taxon>Eukaryota</taxon>
        <taxon>Sar</taxon>
        <taxon>Stramenopiles</taxon>
        <taxon>Ochrophyta</taxon>
        <taxon>Bacillariophyta</taxon>
        <taxon>Bacillariophyceae</taxon>
        <taxon>Bacillariophycidae</taxon>
        <taxon>Naviculales</taxon>
        <taxon>Naviculaceae</taxon>
        <taxon>Fistulifera</taxon>
    </lineage>
</organism>
<reference evidence="2 3" key="1">
    <citation type="journal article" date="2015" name="Plant Cell">
        <title>Oil accumulation by the oleaginous diatom Fistulifera solaris as revealed by the genome and transcriptome.</title>
        <authorList>
            <person name="Tanaka T."/>
            <person name="Maeda Y."/>
            <person name="Veluchamy A."/>
            <person name="Tanaka M."/>
            <person name="Abida H."/>
            <person name="Marechal E."/>
            <person name="Bowler C."/>
            <person name="Muto M."/>
            <person name="Sunaga Y."/>
            <person name="Tanaka M."/>
            <person name="Yoshino T."/>
            <person name="Taniguchi T."/>
            <person name="Fukuda Y."/>
            <person name="Nemoto M."/>
            <person name="Matsumoto M."/>
            <person name="Wong P.S."/>
            <person name="Aburatani S."/>
            <person name="Fujibuchi W."/>
        </authorList>
    </citation>
    <scope>NUCLEOTIDE SEQUENCE [LARGE SCALE GENOMIC DNA]</scope>
    <source>
        <strain evidence="2 3">JPCC DA0580</strain>
    </source>
</reference>
<protein>
    <submittedName>
        <fullName evidence="2">Uncharacterized protein</fullName>
    </submittedName>
</protein>
<dbReference type="InParanoid" id="A0A1Z5KI44"/>
<comment type="caution">
    <text evidence="2">The sequence shown here is derived from an EMBL/GenBank/DDBJ whole genome shotgun (WGS) entry which is preliminary data.</text>
</comment>
<accession>A0A1Z5KI44</accession>
<dbReference type="AlphaFoldDB" id="A0A1Z5KI44"/>
<feature type="compositionally biased region" description="Basic and acidic residues" evidence="1">
    <location>
        <begin position="57"/>
        <end position="72"/>
    </location>
</feature>
<dbReference type="Proteomes" id="UP000198406">
    <property type="component" value="Unassembled WGS sequence"/>
</dbReference>
<evidence type="ECO:0000313" key="2">
    <source>
        <dbReference type="EMBL" id="GAX25618.1"/>
    </source>
</evidence>
<keyword evidence="3" id="KW-1185">Reference proteome</keyword>